<dbReference type="InterPro" id="IPR003043">
    <property type="entry name" value="Uropor_MeTrfase_CS"/>
</dbReference>
<dbReference type="GO" id="GO:0004851">
    <property type="term" value="F:uroporphyrin-III C-methyltransferase activity"/>
    <property type="evidence" value="ECO:0007669"/>
    <property type="project" value="UniProtKB-EC"/>
</dbReference>
<keyword evidence="4 8" id="KW-0808">Transferase</keyword>
<dbReference type="PANTHER" id="PTHR45790">
    <property type="entry name" value="SIROHEME SYNTHASE-RELATED"/>
    <property type="match status" value="1"/>
</dbReference>
<dbReference type="Gene3D" id="3.40.1010.10">
    <property type="entry name" value="Cobalt-precorrin-4 Transmethylase, Domain 1"/>
    <property type="match status" value="1"/>
</dbReference>
<dbReference type="Proteomes" id="UP001611383">
    <property type="component" value="Chromosome"/>
</dbReference>
<dbReference type="InterPro" id="IPR006366">
    <property type="entry name" value="CobA/CysG_C"/>
</dbReference>
<keyword evidence="11" id="KW-1185">Reference proteome</keyword>
<evidence type="ECO:0000256" key="6">
    <source>
        <dbReference type="ARBA" id="ARBA00023244"/>
    </source>
</evidence>
<evidence type="ECO:0000313" key="10">
    <source>
        <dbReference type="EMBL" id="WNG48386.1"/>
    </source>
</evidence>
<protein>
    <recommendedName>
        <fullName evidence="2">uroporphyrinogen-III C-methyltransferase</fullName>
        <ecNumber evidence="2">2.1.1.107</ecNumber>
    </recommendedName>
</protein>
<keyword evidence="3 8" id="KW-0489">Methyltransferase</keyword>
<dbReference type="InterPro" id="IPR050161">
    <property type="entry name" value="Siro_Cobalamin_biosynth"/>
</dbReference>
<evidence type="ECO:0000256" key="7">
    <source>
        <dbReference type="ARBA" id="ARBA00025705"/>
    </source>
</evidence>
<dbReference type="PROSITE" id="PS00840">
    <property type="entry name" value="SUMT_2"/>
    <property type="match status" value="1"/>
</dbReference>
<dbReference type="CDD" id="cd11642">
    <property type="entry name" value="SUMT"/>
    <property type="match status" value="1"/>
</dbReference>
<sequence length="267" mass="27728">MSKQHVNGKVYLVGAGPGDPGLLTLRAAQLLASADAVVYDRLIHPEVLKHARSRARLLFVGKEGGGESVRQEEINALLITQARLGRSVVRLKGGDPFVFGRGGEEALALEEAGIAYEVVPGVSSGVAAPAAAGIPVTHRGVSGSVTFATGHRAGKAPDWAHLAGAETLVLFMAGGKLEEATLALIAAGRAPSTPAAIVEAGTWEHQRVLEASLVDIAARAREASVGSPALLVVGEVVSLRSQLRSLVESRPVVSEREQFLKAEAGHE</sequence>
<keyword evidence="6" id="KW-0627">Porphyrin biosynthesis</keyword>
<dbReference type="NCBIfam" id="NF004790">
    <property type="entry name" value="PRK06136.1"/>
    <property type="match status" value="1"/>
</dbReference>
<evidence type="ECO:0000256" key="4">
    <source>
        <dbReference type="ARBA" id="ARBA00022679"/>
    </source>
</evidence>
<dbReference type="InterPro" id="IPR000878">
    <property type="entry name" value="4pyrrol_Mease"/>
</dbReference>
<evidence type="ECO:0000259" key="9">
    <source>
        <dbReference type="Pfam" id="PF00590"/>
    </source>
</evidence>
<accession>A0ABY9WZ10</accession>
<evidence type="ECO:0000313" key="11">
    <source>
        <dbReference type="Proteomes" id="UP001611383"/>
    </source>
</evidence>
<evidence type="ECO:0000256" key="5">
    <source>
        <dbReference type="ARBA" id="ARBA00022691"/>
    </source>
</evidence>
<evidence type="ECO:0000256" key="3">
    <source>
        <dbReference type="ARBA" id="ARBA00022603"/>
    </source>
</evidence>
<evidence type="ECO:0000256" key="2">
    <source>
        <dbReference type="ARBA" id="ARBA00012162"/>
    </source>
</evidence>
<dbReference type="PANTHER" id="PTHR45790:SF3">
    <property type="entry name" value="S-ADENOSYL-L-METHIONINE-DEPENDENT UROPORPHYRINOGEN III METHYLTRANSFERASE, CHLOROPLASTIC"/>
    <property type="match status" value="1"/>
</dbReference>
<dbReference type="NCBIfam" id="TIGR01469">
    <property type="entry name" value="cobA_cysG_Cterm"/>
    <property type="match status" value="1"/>
</dbReference>
<evidence type="ECO:0000256" key="8">
    <source>
        <dbReference type="RuleBase" id="RU003960"/>
    </source>
</evidence>
<dbReference type="RefSeq" id="WP_395805839.1">
    <property type="nucleotide sequence ID" value="NZ_CP043494.1"/>
</dbReference>
<dbReference type="SUPFAM" id="SSF53790">
    <property type="entry name" value="Tetrapyrrole methylase"/>
    <property type="match status" value="1"/>
</dbReference>
<proteinExistence type="inferred from homology"/>
<organism evidence="10 11">
    <name type="scientific">Archangium minus</name>
    <dbReference type="NCBI Taxonomy" id="83450"/>
    <lineage>
        <taxon>Bacteria</taxon>
        <taxon>Pseudomonadati</taxon>
        <taxon>Myxococcota</taxon>
        <taxon>Myxococcia</taxon>
        <taxon>Myxococcales</taxon>
        <taxon>Cystobacterineae</taxon>
        <taxon>Archangiaceae</taxon>
        <taxon>Archangium</taxon>
    </lineage>
</organism>
<name>A0ABY9WZ10_9BACT</name>
<gene>
    <name evidence="10" type="primary">cobA</name>
    <name evidence="10" type="ORF">F0U60_32870</name>
</gene>
<dbReference type="EC" id="2.1.1.107" evidence="2"/>
<comment type="similarity">
    <text evidence="1 8">Belongs to the precorrin methyltransferase family.</text>
</comment>
<keyword evidence="5" id="KW-0949">S-adenosyl-L-methionine</keyword>
<reference evidence="10 11" key="1">
    <citation type="submission" date="2019-08" db="EMBL/GenBank/DDBJ databases">
        <title>Archangium and Cystobacter genomes.</title>
        <authorList>
            <person name="Chen I.-C.K."/>
            <person name="Wielgoss S."/>
        </authorList>
    </citation>
    <scope>NUCLEOTIDE SEQUENCE [LARGE SCALE GENOMIC DNA]</scope>
    <source>
        <strain evidence="10 11">Cbm 6</strain>
    </source>
</reference>
<dbReference type="InterPro" id="IPR014776">
    <property type="entry name" value="4pyrrole_Mease_sub2"/>
</dbReference>
<dbReference type="PROSITE" id="PS00839">
    <property type="entry name" value="SUMT_1"/>
    <property type="match status" value="1"/>
</dbReference>
<dbReference type="Pfam" id="PF00590">
    <property type="entry name" value="TP_methylase"/>
    <property type="match status" value="1"/>
</dbReference>
<dbReference type="GO" id="GO:0032259">
    <property type="term" value="P:methylation"/>
    <property type="evidence" value="ECO:0007669"/>
    <property type="project" value="UniProtKB-KW"/>
</dbReference>
<dbReference type="Gene3D" id="3.30.950.10">
    <property type="entry name" value="Methyltransferase, Cobalt-precorrin-4 Transmethylase, Domain 2"/>
    <property type="match status" value="1"/>
</dbReference>
<dbReference type="InterPro" id="IPR035996">
    <property type="entry name" value="4pyrrol_Methylase_sf"/>
</dbReference>
<dbReference type="EMBL" id="CP043494">
    <property type="protein sequence ID" value="WNG48386.1"/>
    <property type="molecule type" value="Genomic_DNA"/>
</dbReference>
<comment type="pathway">
    <text evidence="7">Porphyrin-containing compound metabolism; siroheme biosynthesis; precorrin-2 from uroporphyrinogen III: step 1/1.</text>
</comment>
<dbReference type="InterPro" id="IPR014777">
    <property type="entry name" value="4pyrrole_Mease_sub1"/>
</dbReference>
<evidence type="ECO:0000256" key="1">
    <source>
        <dbReference type="ARBA" id="ARBA00005879"/>
    </source>
</evidence>
<feature type="domain" description="Tetrapyrrole methylase" evidence="9">
    <location>
        <begin position="9"/>
        <end position="216"/>
    </location>
</feature>